<evidence type="ECO:0000256" key="1">
    <source>
        <dbReference type="ARBA" id="ARBA00022737"/>
    </source>
</evidence>
<dbReference type="PROSITE" id="PS51375">
    <property type="entry name" value="PPR"/>
    <property type="match status" value="1"/>
</dbReference>
<dbReference type="Gene3D" id="1.25.40.10">
    <property type="entry name" value="Tetratricopeptide repeat domain"/>
    <property type="match status" value="1"/>
</dbReference>
<dbReference type="KEGG" id="smo:SELMODRAFT_112424"/>
<evidence type="ECO:0000313" key="4">
    <source>
        <dbReference type="Proteomes" id="UP000001514"/>
    </source>
</evidence>
<feature type="repeat" description="PPR" evidence="2">
    <location>
        <begin position="95"/>
        <end position="125"/>
    </location>
</feature>
<reference evidence="3 4" key="1">
    <citation type="journal article" date="2011" name="Science">
        <title>The Selaginella genome identifies genetic changes associated with the evolution of vascular plants.</title>
        <authorList>
            <person name="Banks J.A."/>
            <person name="Nishiyama T."/>
            <person name="Hasebe M."/>
            <person name="Bowman J.L."/>
            <person name="Gribskov M."/>
            <person name="dePamphilis C."/>
            <person name="Albert V.A."/>
            <person name="Aono N."/>
            <person name="Aoyama T."/>
            <person name="Ambrose B.A."/>
            <person name="Ashton N.W."/>
            <person name="Axtell M.J."/>
            <person name="Barker E."/>
            <person name="Barker M.S."/>
            <person name="Bennetzen J.L."/>
            <person name="Bonawitz N.D."/>
            <person name="Chapple C."/>
            <person name="Cheng C."/>
            <person name="Correa L.G."/>
            <person name="Dacre M."/>
            <person name="DeBarry J."/>
            <person name="Dreyer I."/>
            <person name="Elias M."/>
            <person name="Engstrom E.M."/>
            <person name="Estelle M."/>
            <person name="Feng L."/>
            <person name="Finet C."/>
            <person name="Floyd S.K."/>
            <person name="Frommer W.B."/>
            <person name="Fujita T."/>
            <person name="Gramzow L."/>
            <person name="Gutensohn M."/>
            <person name="Harholt J."/>
            <person name="Hattori M."/>
            <person name="Heyl A."/>
            <person name="Hirai T."/>
            <person name="Hiwatashi Y."/>
            <person name="Ishikawa M."/>
            <person name="Iwata M."/>
            <person name="Karol K.G."/>
            <person name="Koehler B."/>
            <person name="Kolukisaoglu U."/>
            <person name="Kubo M."/>
            <person name="Kurata T."/>
            <person name="Lalonde S."/>
            <person name="Li K."/>
            <person name="Li Y."/>
            <person name="Litt A."/>
            <person name="Lyons E."/>
            <person name="Manning G."/>
            <person name="Maruyama T."/>
            <person name="Michael T.P."/>
            <person name="Mikami K."/>
            <person name="Miyazaki S."/>
            <person name="Morinaga S."/>
            <person name="Murata T."/>
            <person name="Mueller-Roeber B."/>
            <person name="Nelson D.R."/>
            <person name="Obara M."/>
            <person name="Oguri Y."/>
            <person name="Olmstead R.G."/>
            <person name="Onodera N."/>
            <person name="Petersen B.L."/>
            <person name="Pils B."/>
            <person name="Prigge M."/>
            <person name="Rensing S.A."/>
            <person name="Riano-Pachon D.M."/>
            <person name="Roberts A.W."/>
            <person name="Sato Y."/>
            <person name="Scheller H.V."/>
            <person name="Schulz B."/>
            <person name="Schulz C."/>
            <person name="Shakirov E.V."/>
            <person name="Shibagaki N."/>
            <person name="Shinohara N."/>
            <person name="Shippen D.E."/>
            <person name="Soerensen I."/>
            <person name="Sotooka R."/>
            <person name="Sugimoto N."/>
            <person name="Sugita M."/>
            <person name="Sumikawa N."/>
            <person name="Tanurdzic M."/>
            <person name="Theissen G."/>
            <person name="Ulvskov P."/>
            <person name="Wakazuki S."/>
            <person name="Weng J.K."/>
            <person name="Willats W.W."/>
            <person name="Wipf D."/>
            <person name="Wolf P.G."/>
            <person name="Yang L."/>
            <person name="Zimmer A.D."/>
            <person name="Zhu Q."/>
            <person name="Mitros T."/>
            <person name="Hellsten U."/>
            <person name="Loque D."/>
            <person name="Otillar R."/>
            <person name="Salamov A."/>
            <person name="Schmutz J."/>
            <person name="Shapiro H."/>
            <person name="Lindquist E."/>
            <person name="Lucas S."/>
            <person name="Rokhsar D."/>
            <person name="Grigoriev I.V."/>
        </authorList>
    </citation>
    <scope>NUCLEOTIDE SEQUENCE [LARGE SCALE GENOMIC DNA]</scope>
</reference>
<dbReference type="eggNOG" id="KOG4197">
    <property type="taxonomic scope" value="Eukaryota"/>
</dbReference>
<protein>
    <recommendedName>
        <fullName evidence="5">Pentacotripeptide-repeat region of PRORP domain-containing protein</fullName>
    </recommendedName>
</protein>
<proteinExistence type="predicted"/>
<dbReference type="PANTHER" id="PTHR47926">
    <property type="entry name" value="PENTATRICOPEPTIDE REPEAT-CONTAINING PROTEIN"/>
    <property type="match status" value="1"/>
</dbReference>
<dbReference type="Gramene" id="EFJ18491">
    <property type="protein sequence ID" value="EFJ18491"/>
    <property type="gene ID" value="SELMODRAFT_112424"/>
</dbReference>
<dbReference type="Pfam" id="PF13041">
    <property type="entry name" value="PPR_2"/>
    <property type="match status" value="1"/>
</dbReference>
<keyword evidence="1" id="KW-0677">Repeat</keyword>
<name>D8SAU7_SELML</name>
<dbReference type="GO" id="GO:0003723">
    <property type="term" value="F:RNA binding"/>
    <property type="evidence" value="ECO:0007669"/>
    <property type="project" value="InterPro"/>
</dbReference>
<accession>D8SAU7</accession>
<dbReference type="InterPro" id="IPR046960">
    <property type="entry name" value="PPR_At4g14850-like_plant"/>
</dbReference>
<dbReference type="InterPro" id="IPR002885">
    <property type="entry name" value="PPR_rpt"/>
</dbReference>
<evidence type="ECO:0000256" key="2">
    <source>
        <dbReference type="PROSITE-ProRule" id="PRU00708"/>
    </source>
</evidence>
<dbReference type="EMBL" id="GL377609">
    <property type="protein sequence ID" value="EFJ18491.1"/>
    <property type="molecule type" value="Genomic_DNA"/>
</dbReference>
<dbReference type="HOGENOM" id="CLU_002706_0_0_1"/>
<dbReference type="Proteomes" id="UP000001514">
    <property type="component" value="Unassembled WGS sequence"/>
</dbReference>
<gene>
    <name evidence="3" type="ORF">SELMODRAFT_112424</name>
</gene>
<dbReference type="STRING" id="88036.D8SAU7"/>
<dbReference type="InParanoid" id="D8SAU7"/>
<dbReference type="InterPro" id="IPR011990">
    <property type="entry name" value="TPR-like_helical_dom_sf"/>
</dbReference>
<evidence type="ECO:0008006" key="5">
    <source>
        <dbReference type="Google" id="ProtNLM"/>
    </source>
</evidence>
<sequence>MLSRTSLDPKVLTADTRTYGTTGNAHQLERSACLAALKSCSRARDVESGRQIHANARESGVDSDSHVASSLVAMYMKCGSVVEAQQAFDRIPRPDAVCWNALISGYAENGEAEVALQLFRSMQQCCGANSRTFAAALAACSTLAAAEEGRKFFHEMPSRYGIVPEVEHFHCVVDLLSRANQRVQGMTKRWNFEAYEVTWTTIAGGVESRSGDATLVTKQEWAS</sequence>
<dbReference type="GO" id="GO:0009451">
    <property type="term" value="P:RNA modification"/>
    <property type="evidence" value="ECO:0007669"/>
    <property type="project" value="InterPro"/>
</dbReference>
<dbReference type="FunFam" id="1.25.40.10:FF:000031">
    <property type="entry name" value="Pentatricopeptide repeat-containing protein mitochondrial"/>
    <property type="match status" value="1"/>
</dbReference>
<dbReference type="NCBIfam" id="TIGR00756">
    <property type="entry name" value="PPR"/>
    <property type="match status" value="1"/>
</dbReference>
<evidence type="ECO:0000313" key="3">
    <source>
        <dbReference type="EMBL" id="EFJ18491.1"/>
    </source>
</evidence>
<keyword evidence="4" id="KW-1185">Reference proteome</keyword>
<dbReference type="AlphaFoldDB" id="D8SAU7"/>
<organism evidence="4">
    <name type="scientific">Selaginella moellendorffii</name>
    <name type="common">Spikemoss</name>
    <dbReference type="NCBI Taxonomy" id="88036"/>
    <lineage>
        <taxon>Eukaryota</taxon>
        <taxon>Viridiplantae</taxon>
        <taxon>Streptophyta</taxon>
        <taxon>Embryophyta</taxon>
        <taxon>Tracheophyta</taxon>
        <taxon>Lycopodiopsida</taxon>
        <taxon>Selaginellales</taxon>
        <taxon>Selaginellaceae</taxon>
        <taxon>Selaginella</taxon>
    </lineage>
</organism>